<feature type="non-terminal residue" evidence="2">
    <location>
        <position position="1"/>
    </location>
</feature>
<name>X0VDD5_9ZZZZ</name>
<feature type="transmembrane region" description="Helical" evidence="1">
    <location>
        <begin position="28"/>
        <end position="52"/>
    </location>
</feature>
<feature type="transmembrane region" description="Helical" evidence="1">
    <location>
        <begin position="5"/>
        <end position="22"/>
    </location>
</feature>
<evidence type="ECO:0000256" key="1">
    <source>
        <dbReference type="SAM" id="Phobius"/>
    </source>
</evidence>
<accession>X0VDD5</accession>
<gene>
    <name evidence="2" type="ORF">S01H1_20076</name>
</gene>
<sequence>QSLNILLFTFIIAVSITFYLGGTANEDLAFLFVLGASYIISLIVSIGYGYILEIGTNISAYKIESLRIGIIILFISLSLSISALIFNNTLINNISLGLILIQLLIIPFSSVFTLKDVIEDKEIESSQLWNAIGKISMIIGIISFVVDIALILYSLI</sequence>
<comment type="caution">
    <text evidence="2">The sequence shown here is derived from an EMBL/GenBank/DDBJ whole genome shotgun (WGS) entry which is preliminary data.</text>
</comment>
<reference evidence="2" key="1">
    <citation type="journal article" date="2014" name="Front. Microbiol.">
        <title>High frequency of phylogenetically diverse reductive dehalogenase-homologous genes in deep subseafloor sedimentary metagenomes.</title>
        <authorList>
            <person name="Kawai M."/>
            <person name="Futagami T."/>
            <person name="Toyoda A."/>
            <person name="Takaki Y."/>
            <person name="Nishi S."/>
            <person name="Hori S."/>
            <person name="Arai W."/>
            <person name="Tsubouchi T."/>
            <person name="Morono Y."/>
            <person name="Uchiyama I."/>
            <person name="Ito T."/>
            <person name="Fujiyama A."/>
            <person name="Inagaki F."/>
            <person name="Takami H."/>
        </authorList>
    </citation>
    <scope>NUCLEOTIDE SEQUENCE</scope>
    <source>
        <strain evidence="2">Expedition CK06-06</strain>
    </source>
</reference>
<dbReference type="EMBL" id="BARS01010929">
    <property type="protein sequence ID" value="GAF98565.1"/>
    <property type="molecule type" value="Genomic_DNA"/>
</dbReference>
<keyword evidence="1" id="KW-0472">Membrane</keyword>
<feature type="transmembrane region" description="Helical" evidence="1">
    <location>
        <begin position="64"/>
        <end position="85"/>
    </location>
</feature>
<keyword evidence="1" id="KW-1133">Transmembrane helix</keyword>
<dbReference type="AlphaFoldDB" id="X0VDD5"/>
<proteinExistence type="predicted"/>
<keyword evidence="1" id="KW-0812">Transmembrane</keyword>
<feature type="transmembrane region" description="Helical" evidence="1">
    <location>
        <begin position="135"/>
        <end position="155"/>
    </location>
</feature>
<organism evidence="2">
    <name type="scientific">marine sediment metagenome</name>
    <dbReference type="NCBI Taxonomy" id="412755"/>
    <lineage>
        <taxon>unclassified sequences</taxon>
        <taxon>metagenomes</taxon>
        <taxon>ecological metagenomes</taxon>
    </lineage>
</organism>
<feature type="transmembrane region" description="Helical" evidence="1">
    <location>
        <begin position="91"/>
        <end position="114"/>
    </location>
</feature>
<protein>
    <submittedName>
        <fullName evidence="2">Uncharacterized protein</fullName>
    </submittedName>
</protein>
<evidence type="ECO:0000313" key="2">
    <source>
        <dbReference type="EMBL" id="GAF98565.1"/>
    </source>
</evidence>